<keyword evidence="8 10" id="KW-0560">Oxidoreductase</keyword>
<dbReference type="PRINTS" id="PR00420">
    <property type="entry name" value="RNGMNOXGNASE"/>
</dbReference>
<evidence type="ECO:0000256" key="4">
    <source>
        <dbReference type="ARBA" id="ARBA00012312"/>
    </source>
</evidence>
<dbReference type="Pfam" id="PF08491">
    <property type="entry name" value="SE"/>
    <property type="match status" value="1"/>
</dbReference>
<dbReference type="GO" id="GO:0050660">
    <property type="term" value="F:flavin adenine dinucleotide binding"/>
    <property type="evidence" value="ECO:0007669"/>
    <property type="project" value="UniProtKB-UniRule"/>
</dbReference>
<accession>A0A0D2NG55</accession>
<organism evidence="12 13">
    <name type="scientific">Hypholoma sublateritium (strain FD-334 SS-4)</name>
    <dbReference type="NCBI Taxonomy" id="945553"/>
    <lineage>
        <taxon>Eukaryota</taxon>
        <taxon>Fungi</taxon>
        <taxon>Dikarya</taxon>
        <taxon>Basidiomycota</taxon>
        <taxon>Agaricomycotina</taxon>
        <taxon>Agaricomycetes</taxon>
        <taxon>Agaricomycetidae</taxon>
        <taxon>Agaricales</taxon>
        <taxon>Agaricineae</taxon>
        <taxon>Strophariaceae</taxon>
        <taxon>Hypholoma</taxon>
    </lineage>
</organism>
<dbReference type="GO" id="GO:0006696">
    <property type="term" value="P:ergosterol biosynthetic process"/>
    <property type="evidence" value="ECO:0007669"/>
    <property type="project" value="TreeGrafter"/>
</dbReference>
<evidence type="ECO:0000313" key="12">
    <source>
        <dbReference type="EMBL" id="KJA15631.1"/>
    </source>
</evidence>
<dbReference type="InterPro" id="IPR036188">
    <property type="entry name" value="FAD/NAD-bd_sf"/>
</dbReference>
<keyword evidence="5 10" id="KW-0285">Flavoprotein</keyword>
<dbReference type="InterPro" id="IPR013698">
    <property type="entry name" value="Squalene_epoxidase"/>
</dbReference>
<dbReference type="GO" id="GO:0005789">
    <property type="term" value="C:endoplasmic reticulum membrane"/>
    <property type="evidence" value="ECO:0007669"/>
    <property type="project" value="UniProtKB-SubCell"/>
</dbReference>
<keyword evidence="6 10" id="KW-0274">FAD</keyword>
<evidence type="ECO:0000256" key="2">
    <source>
        <dbReference type="ARBA" id="ARBA00004154"/>
    </source>
</evidence>
<keyword evidence="10" id="KW-0256">Endoplasmic reticulum</keyword>
<feature type="domain" description="Squalene epoxidase" evidence="11">
    <location>
        <begin position="172"/>
        <end position="437"/>
    </location>
</feature>
<sequence length="498" mass="54418">MHPTHYDVVIVGAGVAGSSLAHALATLPREKPLQIALIERSFEEPDRIVGELLQPGGVDALKTLKMTSSVEGIDAITVTGYILVESGDMVRIPYPKGKEGRSFHHGRFIMGLRRVALENPNVHPIEATAADLIECPCTGQVIGVRATSKTAPAPSSIDAQQTPPAPFSVYGDLVIVADGCFSNFRNVVMGKAACKATTKSYFVGTILKDAVLPVAGHGTVILPQGSGPVLLYQISEHDTRMLIDIQHPLPSDLRAHILTNILPQLPASIQGVVSDAFTKDRIRRMPNSFLPSVQQGSPLSKKGVILLGDSWNMRHPLTGGGMTVALNDVVYLRSIFASIQNLDDWDEIRYALRHWHWGRKPLSSTINILSGTLYGLFEKDDDDYRALRKGCFKYFQLGGKCIDDPVSLLSGLSPSPLLLSSHFFAVILYAIWVVFTHPRVGSSMSANPADVKRVYDIPSADEYPQLTLKGIRMFSQACGVFLPVLWSEIRWWAPCESS</sequence>
<reference evidence="13" key="1">
    <citation type="submission" date="2014-04" db="EMBL/GenBank/DDBJ databases">
        <title>Evolutionary Origins and Diversification of the Mycorrhizal Mutualists.</title>
        <authorList>
            <consortium name="DOE Joint Genome Institute"/>
            <consortium name="Mycorrhizal Genomics Consortium"/>
            <person name="Kohler A."/>
            <person name="Kuo A."/>
            <person name="Nagy L.G."/>
            <person name="Floudas D."/>
            <person name="Copeland A."/>
            <person name="Barry K.W."/>
            <person name="Cichocki N."/>
            <person name="Veneault-Fourrey C."/>
            <person name="LaButti K."/>
            <person name="Lindquist E.A."/>
            <person name="Lipzen A."/>
            <person name="Lundell T."/>
            <person name="Morin E."/>
            <person name="Murat C."/>
            <person name="Riley R."/>
            <person name="Ohm R."/>
            <person name="Sun H."/>
            <person name="Tunlid A."/>
            <person name="Henrissat B."/>
            <person name="Grigoriev I.V."/>
            <person name="Hibbett D.S."/>
            <person name="Martin F."/>
        </authorList>
    </citation>
    <scope>NUCLEOTIDE SEQUENCE [LARGE SCALE GENOMIC DNA]</scope>
    <source>
        <strain evidence="13">FD-334 SS-4</strain>
    </source>
</reference>
<dbReference type="AlphaFoldDB" id="A0A0D2NG55"/>
<keyword evidence="7" id="KW-0492">Microsome</keyword>
<evidence type="ECO:0000256" key="9">
    <source>
        <dbReference type="ARBA" id="ARBA00023136"/>
    </source>
</evidence>
<dbReference type="Gene3D" id="3.50.50.60">
    <property type="entry name" value="FAD/NAD(P)-binding domain"/>
    <property type="match status" value="1"/>
</dbReference>
<evidence type="ECO:0000256" key="1">
    <source>
        <dbReference type="ARBA" id="ARBA00001974"/>
    </source>
</evidence>
<dbReference type="PANTHER" id="PTHR10835">
    <property type="entry name" value="SQUALENE MONOOXYGENASE"/>
    <property type="match status" value="1"/>
</dbReference>
<dbReference type="PANTHER" id="PTHR10835:SF0">
    <property type="entry name" value="SQUALENE MONOOXYGENASE"/>
    <property type="match status" value="1"/>
</dbReference>
<gene>
    <name evidence="12" type="ORF">HYPSUDRAFT_148823</name>
</gene>
<dbReference type="EMBL" id="KN817639">
    <property type="protein sequence ID" value="KJA15631.1"/>
    <property type="molecule type" value="Genomic_DNA"/>
</dbReference>
<dbReference type="UniPathway" id="UPA00767">
    <property type="reaction ID" value="UER00752"/>
</dbReference>
<name>A0A0D2NG55_HYPSF</name>
<evidence type="ECO:0000256" key="5">
    <source>
        <dbReference type="ARBA" id="ARBA00022630"/>
    </source>
</evidence>
<dbReference type="InterPro" id="IPR040125">
    <property type="entry name" value="Squalene_monox"/>
</dbReference>
<evidence type="ECO:0000256" key="10">
    <source>
        <dbReference type="RuleBase" id="RU367121"/>
    </source>
</evidence>
<evidence type="ECO:0000259" key="11">
    <source>
        <dbReference type="Pfam" id="PF08491"/>
    </source>
</evidence>
<comment type="function">
    <text evidence="10">Catalyzes the stereospecific oxidation of squalene to (S)-2,3-epoxysqualene, and is considered to be a rate-limiting enzyme in steroid biosynthesis.</text>
</comment>
<evidence type="ECO:0000256" key="8">
    <source>
        <dbReference type="ARBA" id="ARBA00023002"/>
    </source>
</evidence>
<protein>
    <recommendedName>
        <fullName evidence="4 10">Squalene monooxygenase</fullName>
        <ecNumber evidence="4 10">1.14.14.17</ecNumber>
    </recommendedName>
</protein>
<evidence type="ECO:0000256" key="7">
    <source>
        <dbReference type="ARBA" id="ARBA00022848"/>
    </source>
</evidence>
<comment type="similarity">
    <text evidence="3 10">Belongs to the squalene monooxygenase family.</text>
</comment>
<keyword evidence="9" id="KW-0472">Membrane</keyword>
<dbReference type="SUPFAM" id="SSF51905">
    <property type="entry name" value="FAD/NAD(P)-binding domain"/>
    <property type="match status" value="1"/>
</dbReference>
<dbReference type="OrthoDB" id="2855037at2759"/>
<evidence type="ECO:0000256" key="6">
    <source>
        <dbReference type="ARBA" id="ARBA00022827"/>
    </source>
</evidence>
<comment type="catalytic activity">
    <reaction evidence="10">
        <text>squalene + reduced [NADPH--hemoprotein reductase] + O2 = (S)-2,3-epoxysqualene + oxidized [NADPH--hemoprotein reductase] + H2O + H(+)</text>
        <dbReference type="Rhea" id="RHEA:25282"/>
        <dbReference type="Rhea" id="RHEA-COMP:11964"/>
        <dbReference type="Rhea" id="RHEA-COMP:11965"/>
        <dbReference type="ChEBI" id="CHEBI:15377"/>
        <dbReference type="ChEBI" id="CHEBI:15378"/>
        <dbReference type="ChEBI" id="CHEBI:15379"/>
        <dbReference type="ChEBI" id="CHEBI:15440"/>
        <dbReference type="ChEBI" id="CHEBI:15441"/>
        <dbReference type="ChEBI" id="CHEBI:57618"/>
        <dbReference type="ChEBI" id="CHEBI:58210"/>
        <dbReference type="EC" id="1.14.14.17"/>
    </reaction>
</comment>
<keyword evidence="13" id="KW-1185">Reference proteome</keyword>
<comment type="subcellular location">
    <subcellularLocation>
        <location evidence="10">Endoplasmic reticulum membrane</location>
        <topology evidence="10">Multi-pass membrane protein</topology>
    </subcellularLocation>
    <subcellularLocation>
        <location evidence="2">Microsome membrane</location>
        <topology evidence="2">Multi-pass membrane protein</topology>
    </subcellularLocation>
</comment>
<evidence type="ECO:0000313" key="13">
    <source>
        <dbReference type="Proteomes" id="UP000054270"/>
    </source>
</evidence>
<dbReference type="GO" id="GO:0004506">
    <property type="term" value="F:squalene monooxygenase activity"/>
    <property type="evidence" value="ECO:0007669"/>
    <property type="project" value="UniProtKB-UniRule"/>
</dbReference>
<dbReference type="OMA" id="EWIAPWG"/>
<proteinExistence type="inferred from homology"/>
<dbReference type="EC" id="1.14.14.17" evidence="4 10"/>
<dbReference type="STRING" id="945553.A0A0D2NG55"/>
<dbReference type="Proteomes" id="UP000054270">
    <property type="component" value="Unassembled WGS sequence"/>
</dbReference>
<evidence type="ECO:0000256" key="3">
    <source>
        <dbReference type="ARBA" id="ARBA00008802"/>
    </source>
</evidence>
<comment type="cofactor">
    <cofactor evidence="1 10">
        <name>FAD</name>
        <dbReference type="ChEBI" id="CHEBI:57692"/>
    </cofactor>
</comment>